<dbReference type="AlphaFoldDB" id="A0A0U0ZVD4"/>
<sequence>MSSGCGITDNAALGWLYTARPPMSTTVSPCPANRSASSAVVTTTTGPASHNTNRNRASGTEGSIGTYAAPVFSTPMIATTASTDRENNNATRCPGPTP</sequence>
<evidence type="ECO:0000256" key="1">
    <source>
        <dbReference type="SAM" id="MobiDB-lite"/>
    </source>
</evidence>
<name>A0A0U0ZVD4_9MYCO</name>
<feature type="compositionally biased region" description="Low complexity" evidence="1">
    <location>
        <begin position="35"/>
        <end position="45"/>
    </location>
</feature>
<feature type="region of interest" description="Disordered" evidence="1">
    <location>
        <begin position="23"/>
        <end position="66"/>
    </location>
</feature>
<organism evidence="2 3">
    <name type="scientific">Mycobacteroides abscessus</name>
    <dbReference type="NCBI Taxonomy" id="36809"/>
    <lineage>
        <taxon>Bacteria</taxon>
        <taxon>Bacillati</taxon>
        <taxon>Actinomycetota</taxon>
        <taxon>Actinomycetes</taxon>
        <taxon>Mycobacteriales</taxon>
        <taxon>Mycobacteriaceae</taxon>
        <taxon>Mycobacteroides</taxon>
    </lineage>
</organism>
<accession>A0A0U0ZVD4</accession>
<reference evidence="2 3" key="1">
    <citation type="submission" date="2015-03" db="EMBL/GenBank/DDBJ databases">
        <authorList>
            <person name="Murphy D."/>
        </authorList>
    </citation>
    <scope>NUCLEOTIDE SEQUENCE [LARGE SCALE GENOMIC DNA]</scope>
    <source>
        <strain evidence="2 3">PAP088</strain>
    </source>
</reference>
<feature type="region of interest" description="Disordered" evidence="1">
    <location>
        <begin position="78"/>
        <end position="98"/>
    </location>
</feature>
<dbReference type="EMBL" id="CSWP01000018">
    <property type="protein sequence ID" value="CPV74482.1"/>
    <property type="molecule type" value="Genomic_DNA"/>
</dbReference>
<dbReference type="Proteomes" id="UP000045782">
    <property type="component" value="Unassembled WGS sequence"/>
</dbReference>
<gene>
    <name evidence="2" type="ORF">ERS075579_05451</name>
</gene>
<feature type="compositionally biased region" description="Polar residues" evidence="1">
    <location>
        <begin position="46"/>
        <end position="63"/>
    </location>
</feature>
<evidence type="ECO:0000313" key="2">
    <source>
        <dbReference type="EMBL" id="CPV74482.1"/>
    </source>
</evidence>
<protein>
    <submittedName>
        <fullName evidence="2">Uncharacterized protein</fullName>
    </submittedName>
</protein>
<evidence type="ECO:0000313" key="3">
    <source>
        <dbReference type="Proteomes" id="UP000045782"/>
    </source>
</evidence>
<proteinExistence type="predicted"/>